<dbReference type="Gene3D" id="3.40.50.300">
    <property type="entry name" value="P-loop containing nucleotide triphosphate hydrolases"/>
    <property type="match status" value="1"/>
</dbReference>
<dbReference type="PROSITE" id="PS50011">
    <property type="entry name" value="PROTEIN_KINASE_DOM"/>
    <property type="match status" value="1"/>
</dbReference>
<reference evidence="3 4" key="1">
    <citation type="journal article" date="2023" name="Sci. Data">
        <title>Genome assembly of the Korean intertidal mud-creeper Batillaria attramentaria.</title>
        <authorList>
            <person name="Patra A.K."/>
            <person name="Ho P.T."/>
            <person name="Jun S."/>
            <person name="Lee S.J."/>
            <person name="Kim Y."/>
            <person name="Won Y.J."/>
        </authorList>
    </citation>
    <scope>NUCLEOTIDE SEQUENCE [LARGE SCALE GENOMIC DNA]</scope>
    <source>
        <strain evidence="3">Wonlab-2016</strain>
    </source>
</reference>
<evidence type="ECO:0000313" key="4">
    <source>
        <dbReference type="Proteomes" id="UP001519460"/>
    </source>
</evidence>
<evidence type="ECO:0000313" key="3">
    <source>
        <dbReference type="EMBL" id="KAK7481780.1"/>
    </source>
</evidence>
<evidence type="ECO:0000259" key="2">
    <source>
        <dbReference type="PROSITE" id="PS50011"/>
    </source>
</evidence>
<dbReference type="InterPro" id="IPR011009">
    <property type="entry name" value="Kinase-like_dom_sf"/>
</dbReference>
<organism evidence="3 4">
    <name type="scientific">Batillaria attramentaria</name>
    <dbReference type="NCBI Taxonomy" id="370345"/>
    <lineage>
        <taxon>Eukaryota</taxon>
        <taxon>Metazoa</taxon>
        <taxon>Spiralia</taxon>
        <taxon>Lophotrochozoa</taxon>
        <taxon>Mollusca</taxon>
        <taxon>Gastropoda</taxon>
        <taxon>Caenogastropoda</taxon>
        <taxon>Sorbeoconcha</taxon>
        <taxon>Cerithioidea</taxon>
        <taxon>Batillariidae</taxon>
        <taxon>Batillaria</taxon>
    </lineage>
</organism>
<name>A0ABD0K4E6_9CAEN</name>
<comment type="caution">
    <text evidence="3">The sequence shown here is derived from an EMBL/GenBank/DDBJ whole genome shotgun (WGS) entry which is preliminary data.</text>
</comment>
<feature type="compositionally biased region" description="Low complexity" evidence="1">
    <location>
        <begin position="475"/>
        <end position="490"/>
    </location>
</feature>
<dbReference type="AlphaFoldDB" id="A0ABD0K4E6"/>
<dbReference type="InterPro" id="IPR045063">
    <property type="entry name" value="Dynamin_N"/>
</dbReference>
<evidence type="ECO:0000256" key="1">
    <source>
        <dbReference type="SAM" id="MobiDB-lite"/>
    </source>
</evidence>
<dbReference type="PANTHER" id="PTHR26392:SF92">
    <property type="entry name" value="PROTEIN KINASE DOMAIN-CONTAINING PROTEIN"/>
    <property type="match status" value="1"/>
</dbReference>
<dbReference type="InterPro" id="IPR000719">
    <property type="entry name" value="Prot_kinase_dom"/>
</dbReference>
<proteinExistence type="predicted"/>
<keyword evidence="4" id="KW-1185">Reference proteome</keyword>
<gene>
    <name evidence="3" type="ORF">BaRGS_00026927</name>
</gene>
<accession>A0ABD0K4E6</accession>
<dbReference type="SUPFAM" id="SSF52540">
    <property type="entry name" value="P-loop containing nucleoside triphosphate hydrolases"/>
    <property type="match status" value="1"/>
</dbReference>
<dbReference type="SUPFAM" id="SSF56112">
    <property type="entry name" value="Protein kinase-like (PK-like)"/>
    <property type="match status" value="1"/>
</dbReference>
<feature type="region of interest" description="Disordered" evidence="1">
    <location>
        <begin position="383"/>
        <end position="402"/>
    </location>
</feature>
<dbReference type="Gene3D" id="1.10.510.10">
    <property type="entry name" value="Transferase(Phosphotransferase) domain 1"/>
    <property type="match status" value="1"/>
</dbReference>
<feature type="domain" description="Protein kinase" evidence="2">
    <location>
        <begin position="725"/>
        <end position="993"/>
    </location>
</feature>
<dbReference type="PANTHER" id="PTHR26392">
    <property type="entry name" value="MITOGEN-ACTIVATED PROTEIN KINASE KINASE KINASE 7-RELATED"/>
    <property type="match status" value="1"/>
</dbReference>
<dbReference type="Pfam" id="PF00350">
    <property type="entry name" value="Dynamin_N"/>
    <property type="match status" value="1"/>
</dbReference>
<dbReference type="Pfam" id="PF00069">
    <property type="entry name" value="Pkinase"/>
    <property type="match status" value="1"/>
</dbReference>
<dbReference type="Proteomes" id="UP001519460">
    <property type="component" value="Unassembled WGS sequence"/>
</dbReference>
<dbReference type="InterPro" id="IPR027417">
    <property type="entry name" value="P-loop_NTPase"/>
</dbReference>
<dbReference type="EMBL" id="JACVVK020000256">
    <property type="protein sequence ID" value="KAK7481780.1"/>
    <property type="molecule type" value="Genomic_DNA"/>
</dbReference>
<dbReference type="SMART" id="SM00220">
    <property type="entry name" value="S_TKc"/>
    <property type="match status" value="1"/>
</dbReference>
<feature type="region of interest" description="Disordered" evidence="1">
    <location>
        <begin position="471"/>
        <end position="499"/>
    </location>
</feature>
<protein>
    <recommendedName>
        <fullName evidence="2">Protein kinase domain-containing protein</fullName>
    </recommendedName>
</protein>
<sequence>MRQTLDKLLKGVQKAIAELAHPAIERALHRDSTGSDDGPTLAEEIQTHRQTLNAAHCSVIVAGETNAGKSTMLNLILGMNILPASIFSCTAAVCVLRYSNDLRAQLVYKDGTTEDMTFTSVDEAREGLTKVVAETNDERREKGSGIDKINIYLPAVVLQSGVTLVDTPGIGENEAMDQCTMDYVRRNSAAAYIYVIKTDNAGGVHDDRLLEFLRAILKHNEAGDGSEVFDPTSAMFVCNRWDQIPKDQKDRVKQNAFNKLKDMHWEVDNNYVTEDFESVLRGLKDVFSKARQNAIHHHYRWLKHVLHQCTMFLQTTIAQCSHSDEELAERFRDTAHKLEALQTKTTQTTDLLRRNLEEETLRICDFIADILAEDETRQQLREWDPETIPEPPAPGNSGRTENFIKLVERGQKATEWGKKVDTLIIQRLVDIVDEKLTQRGLAQELEAKFRQVAQQELKLVDEEMDSIVGDMKDQTSLGSSTSSNSSTLSADSDDDSSTAELHRLFRERKGLRAGAFKQLSHVASSNPSSMISTEETLGSVPKVAFQRLMSTMKAPLDAIRKKIREYRRRSSFTHNPQSYMIDRSQRITEEVMKTRPCLHQMVVKYRNRLDCVIMDIDCSIPRFIDRNKQLMADIRANRRQFLSQRREMMAVMEKLEPMRELLRGFGSLYIRDVTADNICFMLDQSQRRASVVVSVNAGRTLPDSGYIGSQGSNRAHGVSNGSRLLRSASPVGAAGSNLSQGLWNTYRWGHVSIDEEKEHVIGRTYIQGLPEEDLIREIARLRCLRSADVASFLGMSRMENSAVFLFLGDLTPARRYIHKGFHEPKESIPHILDGVLRGLDYLHREGLVHMELTQDTVMVNRDGDVKLCGGCLPRRARFPPDADTVEAKPFVCLSPEVLHGDLYTADDDIYSFGLMVWETCLRDEPYSEQRSWSLAEFRNNIHPSSMLGLAHMDHLSDNLAGVLRGCLLPARGLRLRMDKLRQLVGELRSDPIVLSLSAVTRRHMHRPLSKSHRTLSDES</sequence>